<evidence type="ECO:0000256" key="2">
    <source>
        <dbReference type="ARBA" id="ARBA00004123"/>
    </source>
</evidence>
<evidence type="ECO:0000256" key="1">
    <source>
        <dbReference type="ARBA" id="ARBA00001968"/>
    </source>
</evidence>
<keyword evidence="7" id="KW-0539">Nucleus</keyword>
<evidence type="ECO:0000256" key="5">
    <source>
        <dbReference type="ARBA" id="ARBA00022723"/>
    </source>
</evidence>
<dbReference type="PANTHER" id="PTHR22930">
    <property type="match status" value="1"/>
</dbReference>
<dbReference type="GO" id="GO:0046872">
    <property type="term" value="F:metal ion binding"/>
    <property type="evidence" value="ECO:0007669"/>
    <property type="project" value="UniProtKB-KW"/>
</dbReference>
<dbReference type="InterPro" id="IPR045249">
    <property type="entry name" value="HARBI1-like"/>
</dbReference>
<dbReference type="PANTHER" id="PTHR22930:SF281">
    <property type="entry name" value="NUCLEASE"/>
    <property type="match status" value="1"/>
</dbReference>
<keyword evidence="6" id="KW-0378">Hydrolase</keyword>
<reference evidence="9" key="2">
    <citation type="journal article" date="2024" name="Plant">
        <title>Genomic evolution and insights into agronomic trait innovations of Sesamum species.</title>
        <authorList>
            <person name="Miao H."/>
            <person name="Wang L."/>
            <person name="Qu L."/>
            <person name="Liu H."/>
            <person name="Sun Y."/>
            <person name="Le M."/>
            <person name="Wang Q."/>
            <person name="Wei S."/>
            <person name="Zheng Y."/>
            <person name="Lin W."/>
            <person name="Duan Y."/>
            <person name="Cao H."/>
            <person name="Xiong S."/>
            <person name="Wang X."/>
            <person name="Wei L."/>
            <person name="Li C."/>
            <person name="Ma Q."/>
            <person name="Ju M."/>
            <person name="Zhao R."/>
            <person name="Li G."/>
            <person name="Mu C."/>
            <person name="Tian Q."/>
            <person name="Mei H."/>
            <person name="Zhang T."/>
            <person name="Gao T."/>
            <person name="Zhang H."/>
        </authorList>
    </citation>
    <scope>NUCLEOTIDE SEQUENCE</scope>
    <source>
        <strain evidence="9">KEN1</strain>
    </source>
</reference>
<evidence type="ECO:0000313" key="9">
    <source>
        <dbReference type="EMBL" id="KAL0448463.1"/>
    </source>
</evidence>
<dbReference type="InterPro" id="IPR027806">
    <property type="entry name" value="HARBI1_dom"/>
</dbReference>
<dbReference type="Pfam" id="PF13359">
    <property type="entry name" value="DDE_Tnp_4"/>
    <property type="match status" value="1"/>
</dbReference>
<evidence type="ECO:0000256" key="6">
    <source>
        <dbReference type="ARBA" id="ARBA00022801"/>
    </source>
</evidence>
<accession>A0AAW2X411</accession>
<comment type="similarity">
    <text evidence="3">Belongs to the HARBI1 family.</text>
</comment>
<comment type="subcellular location">
    <subcellularLocation>
        <location evidence="2">Nucleus</location>
    </subcellularLocation>
</comment>
<feature type="non-terminal residue" evidence="9">
    <location>
        <position position="83"/>
    </location>
</feature>
<gene>
    <name evidence="9" type="ORF">Slati_1402700</name>
</gene>
<evidence type="ECO:0000256" key="7">
    <source>
        <dbReference type="ARBA" id="ARBA00023242"/>
    </source>
</evidence>
<dbReference type="GO" id="GO:0005634">
    <property type="term" value="C:nucleus"/>
    <property type="evidence" value="ECO:0007669"/>
    <property type="project" value="UniProtKB-SubCell"/>
</dbReference>
<feature type="domain" description="DDE Tnp4" evidence="8">
    <location>
        <begin position="6"/>
        <end position="63"/>
    </location>
</feature>
<comment type="cofactor">
    <cofactor evidence="1">
        <name>a divalent metal cation</name>
        <dbReference type="ChEBI" id="CHEBI:60240"/>
    </cofactor>
</comment>
<reference evidence="9" key="1">
    <citation type="submission" date="2020-06" db="EMBL/GenBank/DDBJ databases">
        <authorList>
            <person name="Li T."/>
            <person name="Hu X."/>
            <person name="Zhang T."/>
            <person name="Song X."/>
            <person name="Zhang H."/>
            <person name="Dai N."/>
            <person name="Sheng W."/>
            <person name="Hou X."/>
            <person name="Wei L."/>
        </authorList>
    </citation>
    <scope>NUCLEOTIDE SEQUENCE</scope>
    <source>
        <strain evidence="9">KEN1</strain>
        <tissue evidence="9">Leaf</tissue>
    </source>
</reference>
<feature type="non-terminal residue" evidence="9">
    <location>
        <position position="1"/>
    </location>
</feature>
<keyword evidence="5" id="KW-0479">Metal-binding</keyword>
<name>A0AAW2X411_9LAMI</name>
<comment type="caution">
    <text evidence="9">The sequence shown here is derived from an EMBL/GenBank/DDBJ whole genome shotgun (WGS) entry which is preliminary data.</text>
</comment>
<organism evidence="9">
    <name type="scientific">Sesamum latifolium</name>
    <dbReference type="NCBI Taxonomy" id="2727402"/>
    <lineage>
        <taxon>Eukaryota</taxon>
        <taxon>Viridiplantae</taxon>
        <taxon>Streptophyta</taxon>
        <taxon>Embryophyta</taxon>
        <taxon>Tracheophyta</taxon>
        <taxon>Spermatophyta</taxon>
        <taxon>Magnoliopsida</taxon>
        <taxon>eudicotyledons</taxon>
        <taxon>Gunneridae</taxon>
        <taxon>Pentapetalae</taxon>
        <taxon>asterids</taxon>
        <taxon>lamiids</taxon>
        <taxon>Lamiales</taxon>
        <taxon>Pedaliaceae</taxon>
        <taxon>Sesamum</taxon>
    </lineage>
</organism>
<sequence length="83" mass="8952">GCLGALDDTHVDIRVSEADNGRYRNMKGQIYVNMLGVCNTNGKFTYVLSGLEGSAADSRVLRDAINRPSGLKAPRGITLTETH</sequence>
<protein>
    <recommendedName>
        <fullName evidence="8">DDE Tnp4 domain-containing protein</fullName>
    </recommendedName>
</protein>
<keyword evidence="4" id="KW-0540">Nuclease</keyword>
<evidence type="ECO:0000256" key="4">
    <source>
        <dbReference type="ARBA" id="ARBA00022722"/>
    </source>
</evidence>
<proteinExistence type="inferred from homology"/>
<dbReference type="EMBL" id="JACGWN010000005">
    <property type="protein sequence ID" value="KAL0448463.1"/>
    <property type="molecule type" value="Genomic_DNA"/>
</dbReference>
<dbReference type="GO" id="GO:0004518">
    <property type="term" value="F:nuclease activity"/>
    <property type="evidence" value="ECO:0007669"/>
    <property type="project" value="UniProtKB-KW"/>
</dbReference>
<evidence type="ECO:0000259" key="8">
    <source>
        <dbReference type="Pfam" id="PF13359"/>
    </source>
</evidence>
<dbReference type="GO" id="GO:0016787">
    <property type="term" value="F:hydrolase activity"/>
    <property type="evidence" value="ECO:0007669"/>
    <property type="project" value="UniProtKB-KW"/>
</dbReference>
<evidence type="ECO:0000256" key="3">
    <source>
        <dbReference type="ARBA" id="ARBA00006958"/>
    </source>
</evidence>
<dbReference type="AlphaFoldDB" id="A0AAW2X411"/>